<evidence type="ECO:0000256" key="1">
    <source>
        <dbReference type="SAM" id="MobiDB-lite"/>
    </source>
</evidence>
<name>A0A7V8RGR4_9SPHN</name>
<dbReference type="RefSeq" id="WP_181268525.1">
    <property type="nucleotide sequence ID" value="NZ_BAAAGB010000002.1"/>
</dbReference>
<sequence>MPRPPLLRSLPPLRLPSGEEVVRYAVLGLLVLAAVASTQLLPGASAQDAGAVDAQTEANDAADRSAAVVTDQASSADRSLTVPSIGTSQADSAALPTEFQLSSPSGNAVPQRQLSTAGQDRGQIGTQRLEGADACDDAKPGAGPDICARPIETRAGEFAGRRQPQLSAEQRLLAQQAATGAVADAPDAAARRLGTGRSSDFSNDDLAIAAVVTSGQAGQAPPTEEETSDIPADATNAIDAILGAIVNAPPPR</sequence>
<proteinExistence type="predicted"/>
<accession>A0A7V8RGR4</accession>
<dbReference type="EMBL" id="VDES01000005">
    <property type="protein sequence ID" value="MBA1376138.1"/>
    <property type="molecule type" value="Genomic_DNA"/>
</dbReference>
<feature type="region of interest" description="Disordered" evidence="1">
    <location>
        <begin position="89"/>
        <end position="121"/>
    </location>
</feature>
<organism evidence="2 3">
    <name type="scientific">Sphingomonas ursincola</name>
    <dbReference type="NCBI Taxonomy" id="56361"/>
    <lineage>
        <taxon>Bacteria</taxon>
        <taxon>Pseudomonadati</taxon>
        <taxon>Pseudomonadota</taxon>
        <taxon>Alphaproteobacteria</taxon>
        <taxon>Sphingomonadales</taxon>
        <taxon>Sphingomonadaceae</taxon>
        <taxon>Sphingomonas</taxon>
    </lineage>
</organism>
<gene>
    <name evidence="2" type="ORF">FG486_17485</name>
</gene>
<dbReference type="Proteomes" id="UP000589292">
    <property type="component" value="Unassembled WGS sequence"/>
</dbReference>
<reference evidence="2 3" key="1">
    <citation type="journal article" date="1994" name="Int. J. Syst. Bacteriol.">
        <title>Phylogenetic positions of novel aerobic, bacteriochlorophyll a-containing bacteria and description of Roseococcus thiosulfatophilus gen. nov., sp. nov., Erythromicrobium ramosum gen. nov., sp. nov., and Erythrobacter litoralis sp. nov.</title>
        <authorList>
            <person name="Yurkov V."/>
            <person name="Stackebrandt E."/>
            <person name="Holmes A."/>
            <person name="Fuerst J.A."/>
            <person name="Hugenholtz P."/>
            <person name="Golecki J."/>
            <person name="Gad'on N."/>
            <person name="Gorlenko V.M."/>
            <person name="Kompantseva E.I."/>
            <person name="Drews G."/>
        </authorList>
    </citation>
    <scope>NUCLEOTIDE SEQUENCE [LARGE SCALE GENOMIC DNA]</scope>
    <source>
        <strain evidence="2 3">KR-99</strain>
    </source>
</reference>
<comment type="caution">
    <text evidence="2">The sequence shown here is derived from an EMBL/GenBank/DDBJ whole genome shotgun (WGS) entry which is preliminary data.</text>
</comment>
<keyword evidence="3" id="KW-1185">Reference proteome</keyword>
<feature type="compositionally biased region" description="Polar residues" evidence="1">
    <location>
        <begin position="99"/>
        <end position="118"/>
    </location>
</feature>
<evidence type="ECO:0000313" key="3">
    <source>
        <dbReference type="Proteomes" id="UP000589292"/>
    </source>
</evidence>
<protein>
    <submittedName>
        <fullName evidence="2">Uncharacterized protein</fullName>
    </submittedName>
</protein>
<evidence type="ECO:0000313" key="2">
    <source>
        <dbReference type="EMBL" id="MBA1376138.1"/>
    </source>
</evidence>
<dbReference type="AlphaFoldDB" id="A0A7V8RGR4"/>